<accession>A0ABN9WNY8</accession>
<comment type="caution">
    <text evidence="2">The sequence shown here is derived from an EMBL/GenBank/DDBJ whole genome shotgun (WGS) entry which is preliminary data.</text>
</comment>
<feature type="non-terminal residue" evidence="2">
    <location>
        <position position="1"/>
    </location>
</feature>
<gene>
    <name evidence="2" type="ORF">PCOR1329_LOCUS68352</name>
</gene>
<organism evidence="2 3">
    <name type="scientific">Prorocentrum cordatum</name>
    <dbReference type="NCBI Taxonomy" id="2364126"/>
    <lineage>
        <taxon>Eukaryota</taxon>
        <taxon>Sar</taxon>
        <taxon>Alveolata</taxon>
        <taxon>Dinophyceae</taxon>
        <taxon>Prorocentrales</taxon>
        <taxon>Prorocentraceae</taxon>
        <taxon>Prorocentrum</taxon>
    </lineage>
</organism>
<dbReference type="EMBL" id="CAUYUJ010018914">
    <property type="protein sequence ID" value="CAK0887237.1"/>
    <property type="molecule type" value="Genomic_DNA"/>
</dbReference>
<evidence type="ECO:0000313" key="3">
    <source>
        <dbReference type="Proteomes" id="UP001189429"/>
    </source>
</evidence>
<keyword evidence="3" id="KW-1185">Reference proteome</keyword>
<sequence>PGETPLQEYLTRDFALDQAWAQVTLRVSRSILHLSANRTFYSFRDMSKLCLLLVLLPVSDARLRGFKAQDPPAAEAPSLEVSATVSCDQESSVVPDTPLGEFDELALLQREMTPAQGMHQKSHEEWLAHAYERESKIVAFDRVLHNDTVTGQLSKLSSDGCADDPMWRDADGDGCEIYGFAIASGKSTREAACNGGGELPPARGLRGSRTQVVADATAKVFCPVTCGMCQPATAAEQSAEGLDDVAFLQVGVSSSSGVSKKTVESWEEHMSDHKSRITTDQRVLDNETVAFQLSRLQKGEGCADDPMWRDADGDGCEIYRFVIESGKSTRDVACNGGGETPPSRGLRGARVEVVADATARIFCPSRAACASQQPQRSRARRAWTTWPFCRWGSARPAGSPRKRSSRGRSTCPITSPGSPRTSVCWTTRPSPSSCPGCRRGRAAPTTRCGETQMGTAARSTGS</sequence>
<evidence type="ECO:0000313" key="2">
    <source>
        <dbReference type="EMBL" id="CAK0887237.1"/>
    </source>
</evidence>
<feature type="region of interest" description="Disordered" evidence="1">
    <location>
        <begin position="394"/>
        <end position="462"/>
    </location>
</feature>
<protein>
    <submittedName>
        <fullName evidence="2">Uncharacterized protein</fullName>
    </submittedName>
</protein>
<feature type="compositionally biased region" description="Polar residues" evidence="1">
    <location>
        <begin position="411"/>
        <end position="433"/>
    </location>
</feature>
<evidence type="ECO:0000256" key="1">
    <source>
        <dbReference type="SAM" id="MobiDB-lite"/>
    </source>
</evidence>
<reference evidence="2" key="1">
    <citation type="submission" date="2023-10" db="EMBL/GenBank/DDBJ databases">
        <authorList>
            <person name="Chen Y."/>
            <person name="Shah S."/>
            <person name="Dougan E. K."/>
            <person name="Thang M."/>
            <person name="Chan C."/>
        </authorList>
    </citation>
    <scope>NUCLEOTIDE SEQUENCE [LARGE SCALE GENOMIC DNA]</scope>
</reference>
<proteinExistence type="predicted"/>
<feature type="compositionally biased region" description="Polar residues" evidence="1">
    <location>
        <begin position="448"/>
        <end position="462"/>
    </location>
</feature>
<dbReference type="Proteomes" id="UP001189429">
    <property type="component" value="Unassembled WGS sequence"/>
</dbReference>
<name>A0ABN9WNY8_9DINO</name>